<gene>
    <name evidence="10" type="ORF">Zmor_001731</name>
</gene>
<dbReference type="Pfam" id="PF02812">
    <property type="entry name" value="ELFV_dehydrog_N"/>
    <property type="match status" value="1"/>
</dbReference>
<accession>A0AA38MT52</accession>
<keyword evidence="11" id="KW-1185">Reference proteome</keyword>
<dbReference type="Gene3D" id="3.40.50.10860">
    <property type="entry name" value="Leucine Dehydrogenase, chain A, domain 1"/>
    <property type="match status" value="1"/>
</dbReference>
<protein>
    <recommendedName>
        <fullName evidence="3">glutamate dehydrogenase [NAD(P)(+)]</fullName>
        <ecNumber evidence="3">1.4.1.3</ecNumber>
    </recommendedName>
</protein>
<evidence type="ECO:0000256" key="7">
    <source>
        <dbReference type="ARBA" id="ARBA00048577"/>
    </source>
</evidence>
<keyword evidence="4 8" id="KW-0560">Oxidoreductase</keyword>
<evidence type="ECO:0000256" key="2">
    <source>
        <dbReference type="ARBA" id="ARBA00006382"/>
    </source>
</evidence>
<evidence type="ECO:0000313" key="10">
    <source>
        <dbReference type="EMBL" id="KAJ3666278.1"/>
    </source>
</evidence>
<dbReference type="Gene3D" id="1.10.287.140">
    <property type="match status" value="1"/>
</dbReference>
<feature type="domain" description="Glutamate/phenylalanine/leucine/valine/L-tryptophan dehydrogenase C-terminal" evidence="9">
    <location>
        <begin position="256"/>
        <end position="546"/>
    </location>
</feature>
<comment type="catalytic activity">
    <reaction evidence="7">
        <text>L-glutamate + NADP(+) + H2O = 2-oxoglutarate + NH4(+) + NADPH + H(+)</text>
        <dbReference type="Rhea" id="RHEA:11612"/>
        <dbReference type="ChEBI" id="CHEBI:15377"/>
        <dbReference type="ChEBI" id="CHEBI:15378"/>
        <dbReference type="ChEBI" id="CHEBI:16810"/>
        <dbReference type="ChEBI" id="CHEBI:28938"/>
        <dbReference type="ChEBI" id="CHEBI:29985"/>
        <dbReference type="ChEBI" id="CHEBI:57783"/>
        <dbReference type="ChEBI" id="CHEBI:58349"/>
        <dbReference type="EC" id="1.4.1.3"/>
    </reaction>
</comment>
<dbReference type="PANTHER" id="PTHR11606">
    <property type="entry name" value="GLUTAMATE DEHYDROGENASE"/>
    <property type="match status" value="1"/>
</dbReference>
<dbReference type="SUPFAM" id="SSF53223">
    <property type="entry name" value="Aminoacid dehydrogenase-like, N-terminal domain"/>
    <property type="match status" value="1"/>
</dbReference>
<evidence type="ECO:0000256" key="6">
    <source>
        <dbReference type="ARBA" id="ARBA00047867"/>
    </source>
</evidence>
<evidence type="ECO:0000256" key="8">
    <source>
        <dbReference type="RuleBase" id="RU004417"/>
    </source>
</evidence>
<evidence type="ECO:0000256" key="5">
    <source>
        <dbReference type="ARBA" id="ARBA00023128"/>
    </source>
</evidence>
<evidence type="ECO:0000259" key="9">
    <source>
        <dbReference type="SMART" id="SM00839"/>
    </source>
</evidence>
<dbReference type="SUPFAM" id="SSF51735">
    <property type="entry name" value="NAD(P)-binding Rossmann-fold domains"/>
    <property type="match status" value="1"/>
</dbReference>
<evidence type="ECO:0000256" key="3">
    <source>
        <dbReference type="ARBA" id="ARBA00012889"/>
    </source>
</evidence>
<dbReference type="EMBL" id="JALNTZ010000001">
    <property type="protein sequence ID" value="KAJ3666278.1"/>
    <property type="molecule type" value="Genomic_DNA"/>
</dbReference>
<dbReference type="InterPro" id="IPR033922">
    <property type="entry name" value="NAD_bind_Glu_DH"/>
</dbReference>
<evidence type="ECO:0000313" key="11">
    <source>
        <dbReference type="Proteomes" id="UP001168821"/>
    </source>
</evidence>
<dbReference type="Gene3D" id="3.40.50.720">
    <property type="entry name" value="NAD(P)-binding Rossmann-like Domain"/>
    <property type="match status" value="1"/>
</dbReference>
<dbReference type="Pfam" id="PF00208">
    <property type="entry name" value="ELFV_dehydrog"/>
    <property type="match status" value="1"/>
</dbReference>
<sequence length="549" mass="60493">MALMKIWANREVIRFMNLRLPRIPASCGQNRNYADHKIPERLKNMENEANPKFYDMVEYFFHKACVFIEDKLVDDLGKIKGTKLPLEMRKARVKGILSLLEQCDYILDVAFPIKRDNGTYEIIQGYRAQHSSHKLPMKGGIRYSLDVNMDEVKALAALMTFKCACVDVPFGGGKAGLKINAKNYSENELEKITRRFALELAKKGFLGAGIDVPAPDMATGEREMAWIADTVSKAVGFRDINSKGCVTGKPINQGGIHGRVSATGRGLFNGLDVFINDANYMSKCGLTPGWQGKIFILQGFGNVGLHAMRYLHRAGAKCIGVIEIDGALYNPDGIKPAELEEFRLSQGTIVGFPGAKPFDRDALMYEACDILVPAAAEKAIRKDNANKIKAKIIAEGANGPTTPAADKILLAKNILVLPDLYLNAGGVTVSYFEWLKNINHVSFGRLTFKYDEDSNTHLLHSVEESLRKSLGGAGSKIAIKPSEQFKSRMAGASEKDIVHSGLQYTMEKSGKAIKETAEEHKLGLDLRTAAYMNSIEKIFSTINVAGLTF</sequence>
<dbReference type="Proteomes" id="UP001168821">
    <property type="component" value="Unassembled WGS sequence"/>
</dbReference>
<dbReference type="InterPro" id="IPR036291">
    <property type="entry name" value="NAD(P)-bd_dom_sf"/>
</dbReference>
<organism evidence="10 11">
    <name type="scientific">Zophobas morio</name>
    <dbReference type="NCBI Taxonomy" id="2755281"/>
    <lineage>
        <taxon>Eukaryota</taxon>
        <taxon>Metazoa</taxon>
        <taxon>Ecdysozoa</taxon>
        <taxon>Arthropoda</taxon>
        <taxon>Hexapoda</taxon>
        <taxon>Insecta</taxon>
        <taxon>Pterygota</taxon>
        <taxon>Neoptera</taxon>
        <taxon>Endopterygota</taxon>
        <taxon>Coleoptera</taxon>
        <taxon>Polyphaga</taxon>
        <taxon>Cucujiformia</taxon>
        <taxon>Tenebrionidae</taxon>
        <taxon>Zophobas</taxon>
    </lineage>
</organism>
<dbReference type="InterPro" id="IPR046346">
    <property type="entry name" value="Aminoacid_DH-like_N_sf"/>
</dbReference>
<dbReference type="GO" id="GO:0004352">
    <property type="term" value="F:glutamate dehydrogenase (NAD+) activity"/>
    <property type="evidence" value="ECO:0007669"/>
    <property type="project" value="TreeGrafter"/>
</dbReference>
<dbReference type="InterPro" id="IPR006095">
    <property type="entry name" value="Glu/Leu/Phe/Val/Trp_DH"/>
</dbReference>
<proteinExistence type="inferred from homology"/>
<comment type="catalytic activity">
    <reaction evidence="6">
        <text>L-glutamate + NAD(+) + H2O = 2-oxoglutarate + NH4(+) + NADH + H(+)</text>
        <dbReference type="Rhea" id="RHEA:15133"/>
        <dbReference type="ChEBI" id="CHEBI:15377"/>
        <dbReference type="ChEBI" id="CHEBI:15378"/>
        <dbReference type="ChEBI" id="CHEBI:16810"/>
        <dbReference type="ChEBI" id="CHEBI:28938"/>
        <dbReference type="ChEBI" id="CHEBI:29985"/>
        <dbReference type="ChEBI" id="CHEBI:57540"/>
        <dbReference type="ChEBI" id="CHEBI:57945"/>
        <dbReference type="EC" id="1.4.1.3"/>
    </reaction>
</comment>
<comment type="similarity">
    <text evidence="2 8">Belongs to the Glu/Leu/Phe/Val dehydrogenases family.</text>
</comment>
<dbReference type="FunFam" id="3.40.50.720:FF:000100">
    <property type="entry name" value="Glutamate dehydrogenase 1, mitochondrial"/>
    <property type="match status" value="1"/>
</dbReference>
<name>A0AA38MT52_9CUCU</name>
<dbReference type="InterPro" id="IPR006096">
    <property type="entry name" value="Glu/Leu/Phe/Val/Trp_DH_C"/>
</dbReference>
<comment type="caution">
    <text evidence="10">The sequence shown here is derived from an EMBL/GenBank/DDBJ whole genome shotgun (WGS) entry which is preliminary data.</text>
</comment>
<dbReference type="FunFam" id="3.40.50.10860:FF:000007">
    <property type="entry name" value="Glutamate dehydrogenase 1, mitochondrial"/>
    <property type="match status" value="1"/>
</dbReference>
<dbReference type="CDD" id="cd01076">
    <property type="entry name" value="NAD_bind_1_Glu_DH"/>
    <property type="match status" value="1"/>
</dbReference>
<dbReference type="EC" id="1.4.1.3" evidence="3"/>
<dbReference type="GO" id="GO:0006538">
    <property type="term" value="P:L-glutamate catabolic process"/>
    <property type="evidence" value="ECO:0007669"/>
    <property type="project" value="TreeGrafter"/>
</dbReference>
<comment type="subcellular location">
    <subcellularLocation>
        <location evidence="1">Mitochondrion</location>
    </subcellularLocation>
</comment>
<dbReference type="PANTHER" id="PTHR11606:SF13">
    <property type="entry name" value="GLUTAMATE DEHYDROGENASE 1, MITOCHONDRIAL"/>
    <property type="match status" value="1"/>
</dbReference>
<reference evidence="10" key="1">
    <citation type="journal article" date="2023" name="G3 (Bethesda)">
        <title>Whole genome assemblies of Zophobas morio and Tenebrio molitor.</title>
        <authorList>
            <person name="Kaur S."/>
            <person name="Stinson S.A."/>
            <person name="diCenzo G.C."/>
        </authorList>
    </citation>
    <scope>NUCLEOTIDE SEQUENCE</scope>
    <source>
        <strain evidence="10">QUZm001</strain>
    </source>
</reference>
<dbReference type="GO" id="GO:0005739">
    <property type="term" value="C:mitochondrion"/>
    <property type="evidence" value="ECO:0007669"/>
    <property type="project" value="UniProtKB-SubCell"/>
</dbReference>
<dbReference type="SMART" id="SM00839">
    <property type="entry name" value="ELFV_dehydrog"/>
    <property type="match status" value="1"/>
</dbReference>
<evidence type="ECO:0000256" key="1">
    <source>
        <dbReference type="ARBA" id="ARBA00004173"/>
    </source>
</evidence>
<keyword evidence="5" id="KW-0496">Mitochondrion</keyword>
<dbReference type="AlphaFoldDB" id="A0AA38MT52"/>
<dbReference type="InterPro" id="IPR006097">
    <property type="entry name" value="Glu/Leu/Phe/Val/Trp_DH_dimer"/>
</dbReference>
<dbReference type="PRINTS" id="PR00082">
    <property type="entry name" value="GLFDHDRGNASE"/>
</dbReference>
<evidence type="ECO:0000256" key="4">
    <source>
        <dbReference type="ARBA" id="ARBA00023002"/>
    </source>
</evidence>